<dbReference type="PRINTS" id="PR01736">
    <property type="entry name" value="PHPHTRNFRASE"/>
</dbReference>
<dbReference type="Pfam" id="PF00391">
    <property type="entry name" value="PEP-utilizers"/>
    <property type="match status" value="1"/>
</dbReference>
<dbReference type="InterPro" id="IPR050499">
    <property type="entry name" value="PEP-utilizing_PTS_enzyme"/>
</dbReference>
<dbReference type="InterPro" id="IPR000121">
    <property type="entry name" value="PEP_util_C"/>
</dbReference>
<dbReference type="Proteomes" id="UP000198703">
    <property type="component" value="Unassembled WGS sequence"/>
</dbReference>
<evidence type="ECO:0000256" key="2">
    <source>
        <dbReference type="ARBA" id="ARBA00001946"/>
    </source>
</evidence>
<evidence type="ECO:0000256" key="6">
    <source>
        <dbReference type="ARBA" id="ARBA00022448"/>
    </source>
</evidence>
<dbReference type="STRING" id="89524.SAMN05444370_103417"/>
<keyword evidence="9 15" id="KW-0808">Transferase</keyword>
<dbReference type="InterPro" id="IPR008279">
    <property type="entry name" value="PEP-util_enz_mobile_dom"/>
</dbReference>
<organism evidence="15 16">
    <name type="scientific">Rubrimonas cliftonensis</name>
    <dbReference type="NCBI Taxonomy" id="89524"/>
    <lineage>
        <taxon>Bacteria</taxon>
        <taxon>Pseudomonadati</taxon>
        <taxon>Pseudomonadota</taxon>
        <taxon>Alphaproteobacteria</taxon>
        <taxon>Rhodobacterales</taxon>
        <taxon>Paracoccaceae</taxon>
        <taxon>Rubrimonas</taxon>
    </lineage>
</organism>
<keyword evidence="7" id="KW-0963">Cytoplasm</keyword>
<evidence type="ECO:0000313" key="16">
    <source>
        <dbReference type="Proteomes" id="UP000198703"/>
    </source>
</evidence>
<dbReference type="InterPro" id="IPR003018">
    <property type="entry name" value="GAF"/>
</dbReference>
<evidence type="ECO:0000256" key="3">
    <source>
        <dbReference type="ARBA" id="ARBA00004496"/>
    </source>
</evidence>
<dbReference type="InterPro" id="IPR006318">
    <property type="entry name" value="PTS_EI-like"/>
</dbReference>
<evidence type="ECO:0000256" key="7">
    <source>
        <dbReference type="ARBA" id="ARBA00022490"/>
    </source>
</evidence>
<evidence type="ECO:0000256" key="10">
    <source>
        <dbReference type="ARBA" id="ARBA00022683"/>
    </source>
</evidence>
<dbReference type="GO" id="GO:0008965">
    <property type="term" value="F:phosphoenolpyruvate-protein phosphotransferase activity"/>
    <property type="evidence" value="ECO:0007669"/>
    <property type="project" value="UniProtKB-EC"/>
</dbReference>
<keyword evidence="8" id="KW-0762">Sugar transport</keyword>
<dbReference type="SMART" id="SM00065">
    <property type="entry name" value="GAF"/>
    <property type="match status" value="1"/>
</dbReference>
<dbReference type="SUPFAM" id="SSF55781">
    <property type="entry name" value="GAF domain-like"/>
    <property type="match status" value="1"/>
</dbReference>
<dbReference type="Gene3D" id="3.20.20.60">
    <property type="entry name" value="Phosphoenolpyruvate-binding domains"/>
    <property type="match status" value="1"/>
</dbReference>
<dbReference type="InterPro" id="IPR029016">
    <property type="entry name" value="GAF-like_dom_sf"/>
</dbReference>
<comment type="similarity">
    <text evidence="4">Belongs to the PEP-utilizing enzyme family.</text>
</comment>
<dbReference type="PANTHER" id="PTHR46244">
    <property type="entry name" value="PHOSPHOENOLPYRUVATE-PROTEIN PHOSPHOTRANSFERASE"/>
    <property type="match status" value="1"/>
</dbReference>
<dbReference type="EMBL" id="FNQM01000003">
    <property type="protein sequence ID" value="SEA19403.1"/>
    <property type="molecule type" value="Genomic_DNA"/>
</dbReference>
<comment type="cofactor">
    <cofactor evidence="2">
        <name>Mg(2+)</name>
        <dbReference type="ChEBI" id="CHEBI:18420"/>
    </cofactor>
</comment>
<evidence type="ECO:0000313" key="15">
    <source>
        <dbReference type="EMBL" id="SEA19403.1"/>
    </source>
</evidence>
<dbReference type="SUPFAM" id="SSF47831">
    <property type="entry name" value="Enzyme I of the PEP:sugar phosphotransferase system HPr-binding (sub)domain"/>
    <property type="match status" value="1"/>
</dbReference>
<dbReference type="OrthoDB" id="9765468at2"/>
<evidence type="ECO:0000256" key="8">
    <source>
        <dbReference type="ARBA" id="ARBA00022597"/>
    </source>
</evidence>
<keyword evidence="12" id="KW-0418">Kinase</keyword>
<name>A0A1H3Z6G5_9RHOB</name>
<dbReference type="InterPro" id="IPR015813">
    <property type="entry name" value="Pyrv/PenolPyrv_kinase-like_dom"/>
</dbReference>
<dbReference type="NCBIfam" id="TIGR01417">
    <property type="entry name" value="PTS_I_fam"/>
    <property type="match status" value="1"/>
</dbReference>
<dbReference type="PANTHER" id="PTHR46244:SF6">
    <property type="entry name" value="PHOSPHOENOLPYRUVATE-PROTEIN PHOSPHOTRANSFERASE"/>
    <property type="match status" value="1"/>
</dbReference>
<evidence type="ECO:0000256" key="5">
    <source>
        <dbReference type="ARBA" id="ARBA00012232"/>
    </source>
</evidence>
<reference evidence="15 16" key="1">
    <citation type="submission" date="2016-10" db="EMBL/GenBank/DDBJ databases">
        <authorList>
            <person name="de Groot N.N."/>
        </authorList>
    </citation>
    <scope>NUCLEOTIDE SEQUENCE [LARGE SCALE GENOMIC DNA]</scope>
    <source>
        <strain evidence="15 16">DSM 15345</strain>
    </source>
</reference>
<dbReference type="SUPFAM" id="SSF51621">
    <property type="entry name" value="Phosphoenolpyruvate/pyruvate domain"/>
    <property type="match status" value="1"/>
</dbReference>
<evidence type="ECO:0000259" key="14">
    <source>
        <dbReference type="SMART" id="SM00065"/>
    </source>
</evidence>
<keyword evidence="6" id="KW-0813">Transport</keyword>
<protein>
    <recommendedName>
        <fullName evidence="5">phosphoenolpyruvate--protein phosphotransferase</fullName>
        <ecNumber evidence="5">2.7.3.9</ecNumber>
    </recommendedName>
</protein>
<evidence type="ECO:0000256" key="9">
    <source>
        <dbReference type="ARBA" id="ARBA00022679"/>
    </source>
</evidence>
<keyword evidence="11" id="KW-0479">Metal-binding</keyword>
<dbReference type="Gene3D" id="3.30.450.40">
    <property type="match status" value="1"/>
</dbReference>
<evidence type="ECO:0000256" key="11">
    <source>
        <dbReference type="ARBA" id="ARBA00022723"/>
    </source>
</evidence>
<evidence type="ECO:0000256" key="12">
    <source>
        <dbReference type="ARBA" id="ARBA00022777"/>
    </source>
</evidence>
<dbReference type="GO" id="GO:0046872">
    <property type="term" value="F:metal ion binding"/>
    <property type="evidence" value="ECO:0007669"/>
    <property type="project" value="UniProtKB-KW"/>
</dbReference>
<dbReference type="GO" id="GO:0009401">
    <property type="term" value="P:phosphoenolpyruvate-dependent sugar phosphotransferase system"/>
    <property type="evidence" value="ECO:0007669"/>
    <property type="project" value="UniProtKB-KW"/>
</dbReference>
<gene>
    <name evidence="15" type="ORF">SAMN05444370_103417</name>
</gene>
<dbReference type="Pfam" id="PF02896">
    <property type="entry name" value="PEP-utilizers_C"/>
    <property type="match status" value="1"/>
</dbReference>
<accession>A0A1H3Z6G5</accession>
<dbReference type="Gene3D" id="1.10.274.10">
    <property type="entry name" value="PtsI, HPr-binding domain"/>
    <property type="match status" value="1"/>
</dbReference>
<comment type="subcellular location">
    <subcellularLocation>
        <location evidence="3">Cytoplasm</location>
    </subcellularLocation>
</comment>
<dbReference type="GO" id="GO:0016301">
    <property type="term" value="F:kinase activity"/>
    <property type="evidence" value="ECO:0007669"/>
    <property type="project" value="UniProtKB-KW"/>
</dbReference>
<dbReference type="Pfam" id="PF05524">
    <property type="entry name" value="PEP-utilisers_N"/>
    <property type="match status" value="1"/>
</dbReference>
<keyword evidence="10" id="KW-0598">Phosphotransferase system</keyword>
<keyword evidence="13" id="KW-0460">Magnesium</keyword>
<dbReference type="InterPro" id="IPR040442">
    <property type="entry name" value="Pyrv_kinase-like_dom_sf"/>
</dbReference>
<feature type="domain" description="GAF" evidence="14">
    <location>
        <begin position="25"/>
        <end position="171"/>
    </location>
</feature>
<evidence type="ECO:0000256" key="13">
    <source>
        <dbReference type="ARBA" id="ARBA00022842"/>
    </source>
</evidence>
<dbReference type="SUPFAM" id="SSF52009">
    <property type="entry name" value="Phosphohistidine domain"/>
    <property type="match status" value="1"/>
</dbReference>
<dbReference type="RefSeq" id="WP_093251154.1">
    <property type="nucleotide sequence ID" value="NZ_FNQM01000003.1"/>
</dbReference>
<evidence type="ECO:0000256" key="1">
    <source>
        <dbReference type="ARBA" id="ARBA00000683"/>
    </source>
</evidence>
<sequence>MTPSAGVGSRAMLRRLRQVMAEPGDGQQRLDKITQVIATNMVAEVCSIYLRREPGMLELFATEGLRKDAVHKAALRIGEGLVGRIAERATPIATDNAPAAPGFQYLPETGEEVYRSFCGVPIQRLGKVLGVLVVQNTTQRTYDEDEVDALEVVAMVIAEMAESGALSAGREIERGKRGPLTARGVSAADGAAVGHVHLHDPRIAIANPIVDDVPRERERLRGAMVALQGEVDRLLDTDLLKGGGEHRDVLETYRMFAHDKGWLRRLDEAVASGVVAEVAVERVQSAARARMDRVADPYLRERLHDLDDLANRLLRLLTGAEATPPPEDAILVARSIGPAELLELAGRVRGVVMEEGSAGGHAAIVARALGVPMIVQAHGVVAEAENGDRAIVDGDEGVAHFRPDATVLDAFGERLALEAETQALYRSLRDLPAQTRDGVCVSLMMNAGLATDMPSLAESGAEGVGLYRTELMFMVRATMPGRDAQEAVYRRILDEAAGRRVVFRTLDIGSDKILPYMRRTEEDNPAMGWRALRFGLDRPRLMTMQLQALLRGAAGRPLSVMFPFVTTLEEFRKARALLLRERDRQAARGRPAPERLEIGAMLETPAMAHAPDAFFREADFISVGGNDLKQFFFAADRGNERVRRRYDTLSPPYLAFLKRIVGRCAENGASLSFCGESAGRPIEALALAAIGFRAFSMRPSAIGMVKRALRAVDLSEAEALVAAAVAGGDPTARPALTRYAQDCGVSI</sequence>
<dbReference type="InterPro" id="IPR036637">
    <property type="entry name" value="Phosphohistidine_dom_sf"/>
</dbReference>
<dbReference type="EC" id="2.7.3.9" evidence="5"/>
<proteinExistence type="inferred from homology"/>
<keyword evidence="16" id="KW-1185">Reference proteome</keyword>
<dbReference type="GO" id="GO:0005737">
    <property type="term" value="C:cytoplasm"/>
    <property type="evidence" value="ECO:0007669"/>
    <property type="project" value="UniProtKB-SubCell"/>
</dbReference>
<dbReference type="Pfam" id="PF01590">
    <property type="entry name" value="GAF"/>
    <property type="match status" value="1"/>
</dbReference>
<dbReference type="InterPro" id="IPR008731">
    <property type="entry name" value="PTS_EIN"/>
</dbReference>
<evidence type="ECO:0000256" key="4">
    <source>
        <dbReference type="ARBA" id="ARBA00007837"/>
    </source>
</evidence>
<comment type="catalytic activity">
    <reaction evidence="1">
        <text>L-histidyl-[protein] + phosphoenolpyruvate = N(pros)-phospho-L-histidyl-[protein] + pyruvate</text>
        <dbReference type="Rhea" id="RHEA:23880"/>
        <dbReference type="Rhea" id="RHEA-COMP:9745"/>
        <dbReference type="Rhea" id="RHEA-COMP:9746"/>
        <dbReference type="ChEBI" id="CHEBI:15361"/>
        <dbReference type="ChEBI" id="CHEBI:29979"/>
        <dbReference type="ChEBI" id="CHEBI:58702"/>
        <dbReference type="ChEBI" id="CHEBI:64837"/>
        <dbReference type="EC" id="2.7.3.9"/>
    </reaction>
</comment>
<dbReference type="InterPro" id="IPR036618">
    <property type="entry name" value="PtsI_HPr-bd_sf"/>
</dbReference>
<dbReference type="Gene3D" id="3.50.30.10">
    <property type="entry name" value="Phosphohistidine domain"/>
    <property type="match status" value="1"/>
</dbReference>
<dbReference type="AlphaFoldDB" id="A0A1H3Z6G5"/>